<keyword evidence="6 8" id="KW-1133">Transmembrane helix</keyword>
<dbReference type="Pfam" id="PF04093">
    <property type="entry name" value="MreD"/>
    <property type="match status" value="1"/>
</dbReference>
<dbReference type="PANTHER" id="PTHR37484">
    <property type="entry name" value="ROD SHAPE-DETERMINING PROTEIN MRED"/>
    <property type="match status" value="1"/>
</dbReference>
<dbReference type="eggNOG" id="COG2891">
    <property type="taxonomic scope" value="Bacteria"/>
</dbReference>
<dbReference type="STRING" id="1072685.IX83_01150"/>
<evidence type="ECO:0000256" key="7">
    <source>
        <dbReference type="ARBA" id="ARBA00023136"/>
    </source>
</evidence>
<reference evidence="9 10" key="1">
    <citation type="journal article" date="2014" name="BMC Genomics">
        <title>A genomic perspective on a new bacterial genus and species from the Alcaligenaceae family, Basilea psittacipulmonis.</title>
        <authorList>
            <person name="Whiteson K.L."/>
            <person name="Hernandez D."/>
            <person name="Lazarevic V."/>
            <person name="Gaia N."/>
            <person name="Farinelli L."/>
            <person name="Francois P."/>
            <person name="Pilo P."/>
            <person name="Frey J."/>
            <person name="Schrenzel J."/>
        </authorList>
    </citation>
    <scope>NUCLEOTIDE SEQUENCE [LARGE SCALE GENOMIC DNA]</scope>
    <source>
        <strain evidence="9 10">DSM 24701</strain>
    </source>
</reference>
<name>A0A077DBS7_9BURK</name>
<keyword evidence="5" id="KW-0133">Cell shape</keyword>
<evidence type="ECO:0000256" key="2">
    <source>
        <dbReference type="ARBA" id="ARBA00007776"/>
    </source>
</evidence>
<dbReference type="Proteomes" id="UP000028945">
    <property type="component" value="Chromosome"/>
</dbReference>
<feature type="transmembrane region" description="Helical" evidence="8">
    <location>
        <begin position="148"/>
        <end position="168"/>
    </location>
</feature>
<comment type="similarity">
    <text evidence="2">Belongs to the MreD family.</text>
</comment>
<keyword evidence="4 8" id="KW-0812">Transmembrane</keyword>
<organism evidence="9 10">
    <name type="scientific">Basilea psittacipulmonis DSM 24701</name>
    <dbReference type="NCBI Taxonomy" id="1072685"/>
    <lineage>
        <taxon>Bacteria</taxon>
        <taxon>Pseudomonadati</taxon>
        <taxon>Pseudomonadota</taxon>
        <taxon>Betaproteobacteria</taxon>
        <taxon>Burkholderiales</taxon>
        <taxon>Alcaligenaceae</taxon>
        <taxon>Basilea</taxon>
    </lineage>
</organism>
<dbReference type="InterPro" id="IPR026034">
    <property type="entry name" value="MreD_proteobac"/>
</dbReference>
<dbReference type="EMBL" id="CP009238">
    <property type="protein sequence ID" value="AIL32114.1"/>
    <property type="molecule type" value="Genomic_DNA"/>
</dbReference>
<feature type="transmembrane region" description="Helical" evidence="8">
    <location>
        <begin position="118"/>
        <end position="136"/>
    </location>
</feature>
<dbReference type="GO" id="GO:0005886">
    <property type="term" value="C:plasma membrane"/>
    <property type="evidence" value="ECO:0007669"/>
    <property type="project" value="UniProtKB-SubCell"/>
</dbReference>
<dbReference type="PANTHER" id="PTHR37484:SF1">
    <property type="entry name" value="ROD SHAPE-DETERMINING PROTEIN MRED"/>
    <property type="match status" value="1"/>
</dbReference>
<dbReference type="OrthoDB" id="5297408at2"/>
<evidence type="ECO:0000256" key="3">
    <source>
        <dbReference type="ARBA" id="ARBA00022475"/>
    </source>
</evidence>
<feature type="transmembrane region" description="Helical" evidence="8">
    <location>
        <begin position="87"/>
        <end position="106"/>
    </location>
</feature>
<comment type="subcellular location">
    <subcellularLocation>
        <location evidence="1">Cell membrane</location>
        <topology evidence="1">Multi-pass membrane protein</topology>
    </subcellularLocation>
</comment>
<evidence type="ECO:0000256" key="5">
    <source>
        <dbReference type="ARBA" id="ARBA00022960"/>
    </source>
</evidence>
<keyword evidence="3" id="KW-1003">Cell membrane</keyword>
<evidence type="ECO:0000256" key="4">
    <source>
        <dbReference type="ARBA" id="ARBA00022692"/>
    </source>
</evidence>
<evidence type="ECO:0000313" key="10">
    <source>
        <dbReference type="Proteomes" id="UP000028945"/>
    </source>
</evidence>
<dbReference type="InterPro" id="IPR007227">
    <property type="entry name" value="Cell_shape_determining_MreD"/>
</dbReference>
<gene>
    <name evidence="9" type="ORF">IX83_01150</name>
</gene>
<dbReference type="RefSeq" id="WP_038498197.1">
    <property type="nucleotide sequence ID" value="NZ_AFWK01000078.1"/>
</dbReference>
<proteinExistence type="inferred from homology"/>
<evidence type="ECO:0000256" key="6">
    <source>
        <dbReference type="ARBA" id="ARBA00022989"/>
    </source>
</evidence>
<evidence type="ECO:0000313" key="9">
    <source>
        <dbReference type="EMBL" id="AIL32114.1"/>
    </source>
</evidence>
<dbReference type="GO" id="GO:0008360">
    <property type="term" value="P:regulation of cell shape"/>
    <property type="evidence" value="ECO:0007669"/>
    <property type="project" value="UniProtKB-KW"/>
</dbReference>
<evidence type="ECO:0000256" key="1">
    <source>
        <dbReference type="ARBA" id="ARBA00004651"/>
    </source>
</evidence>
<dbReference type="HOGENOM" id="CLU_119315_1_1_4"/>
<dbReference type="AlphaFoldDB" id="A0A077DBS7"/>
<accession>A0A077DBS7</accession>
<dbReference type="KEGG" id="bpsi:IX83_01150"/>
<keyword evidence="7 8" id="KW-0472">Membrane</keyword>
<keyword evidence="10" id="KW-1185">Reference proteome</keyword>
<dbReference type="NCBIfam" id="TIGR03426">
    <property type="entry name" value="shape_MreD"/>
    <property type="match status" value="1"/>
</dbReference>
<evidence type="ECO:0000256" key="8">
    <source>
        <dbReference type="SAM" id="Phobius"/>
    </source>
</evidence>
<sequence>MSDQKKRSLKSLQPLRATQFDMTVSPTYAWVTILIAWAISFLPWRNWPGTPDILLLVLAFWCVHGIVRVGLVTAFIFGILMDVQDTNLLGTHAVTYTIVLFCMMLLRKRMLQFTPVGQFFHVWPIFILAPIPSYVISMWLQGNTWHQWDWLLSGPLTGILWIFVDLVLRLPFGFGRNDDATL</sequence>
<feature type="transmembrane region" description="Helical" evidence="8">
    <location>
        <begin position="27"/>
        <end position="44"/>
    </location>
</feature>
<protein>
    <submittedName>
        <fullName evidence="9">Uncharacterized protein</fullName>
    </submittedName>
</protein>
<feature type="transmembrane region" description="Helical" evidence="8">
    <location>
        <begin position="53"/>
        <end position="81"/>
    </location>
</feature>